<dbReference type="NCBIfam" id="NF005858">
    <property type="entry name" value="PRK07787.1"/>
    <property type="match status" value="1"/>
</dbReference>
<dbReference type="InterPro" id="IPR025110">
    <property type="entry name" value="AMP-bd_C"/>
</dbReference>
<comment type="similarity">
    <text evidence="1">Belongs to the ATP-dependent AMP-binding enzyme family.</text>
</comment>
<evidence type="ECO:0000313" key="4">
    <source>
        <dbReference type="EMBL" id="SEC04305.1"/>
    </source>
</evidence>
<dbReference type="InterPro" id="IPR045851">
    <property type="entry name" value="AMP-bd_C_sf"/>
</dbReference>
<dbReference type="Proteomes" id="UP000198609">
    <property type="component" value="Unassembled WGS sequence"/>
</dbReference>
<gene>
    <name evidence="4" type="ORF">SAMN04490356_2674</name>
</gene>
<dbReference type="GO" id="GO:0031956">
    <property type="term" value="F:medium-chain fatty acid-CoA ligase activity"/>
    <property type="evidence" value="ECO:0007669"/>
    <property type="project" value="TreeGrafter"/>
</dbReference>
<protein>
    <submittedName>
        <fullName evidence="4">Fatty acid CoA ligase FadD36</fullName>
    </submittedName>
</protein>
<feature type="domain" description="AMP-dependent synthetase/ligase" evidence="2">
    <location>
        <begin position="20"/>
        <end position="326"/>
    </location>
</feature>
<organism evidence="4 5">
    <name type="scientific">Streptomyces melanosporofaciens</name>
    <dbReference type="NCBI Taxonomy" id="67327"/>
    <lineage>
        <taxon>Bacteria</taxon>
        <taxon>Bacillati</taxon>
        <taxon>Actinomycetota</taxon>
        <taxon>Actinomycetes</taxon>
        <taxon>Kitasatosporales</taxon>
        <taxon>Streptomycetaceae</taxon>
        <taxon>Streptomyces</taxon>
        <taxon>Streptomyces violaceusniger group</taxon>
    </lineage>
</organism>
<accession>A0A1H4PAD8</accession>
<dbReference type="InterPro" id="IPR042099">
    <property type="entry name" value="ANL_N_sf"/>
</dbReference>
<dbReference type="GO" id="GO:0006631">
    <property type="term" value="P:fatty acid metabolic process"/>
    <property type="evidence" value="ECO:0007669"/>
    <property type="project" value="TreeGrafter"/>
</dbReference>
<dbReference type="InterPro" id="IPR000873">
    <property type="entry name" value="AMP-dep_synth/lig_dom"/>
</dbReference>
<dbReference type="AlphaFoldDB" id="A0A1H4PAD8"/>
<dbReference type="PROSITE" id="PS00455">
    <property type="entry name" value="AMP_BINDING"/>
    <property type="match status" value="1"/>
</dbReference>
<dbReference type="InterPro" id="IPR020845">
    <property type="entry name" value="AMP-binding_CS"/>
</dbReference>
<evidence type="ECO:0000259" key="3">
    <source>
        <dbReference type="Pfam" id="PF13193"/>
    </source>
</evidence>
<evidence type="ECO:0000259" key="2">
    <source>
        <dbReference type="Pfam" id="PF00501"/>
    </source>
</evidence>
<sequence length="459" mass="47772">MTAPLLTSLAAPGGDRPDALSVGGRSLSREELLGAAGAVAARIAGAPVVAVRATATPETVVAVVGALLAGVPVVPVPPDSGPAERDHILRDSGATLLLTGEAVEAPIETVPVDPAERAAWTKPEPDAESTAFILYTSGTTGAPKGALISRRAVAADLDGLAAAWAWTAEDTLVHGLPLFHVHGLVLGVLGALRTGSRLVHTGKPTPAAYAAAGGSLYFGVPTVWNRIVQDPDSARALASARLLVSGSAPLPAPVFRDLERLTGQRPIERYGMTESLITISTRADGERRPGYVGTPLAGIRTRIAAEEGAEIGELQLTGPTLFDGYLNRPEATAGSYTEDGWFRTGDIAAVDPDGFHRIVGRASTDMIKSGGYRIGAGEVENALLDHPAVREAAVVGAPHEDLGQEIVAYVVADGIGERELIDFVATQLSVHKRPRKVRFLEALPRNAMGKPQKKLLPPA</sequence>
<dbReference type="PANTHER" id="PTHR43201:SF8">
    <property type="entry name" value="ACYL-COA SYNTHETASE FAMILY MEMBER 3"/>
    <property type="match status" value="1"/>
</dbReference>
<name>A0A1H4PAD8_STRMJ</name>
<dbReference type="PANTHER" id="PTHR43201">
    <property type="entry name" value="ACYL-COA SYNTHETASE"/>
    <property type="match status" value="1"/>
</dbReference>
<dbReference type="Gene3D" id="3.40.50.12780">
    <property type="entry name" value="N-terminal domain of ligase-like"/>
    <property type="match status" value="1"/>
</dbReference>
<evidence type="ECO:0000313" key="5">
    <source>
        <dbReference type="Proteomes" id="UP000198609"/>
    </source>
</evidence>
<dbReference type="Gene3D" id="3.30.300.30">
    <property type="match status" value="1"/>
</dbReference>
<dbReference type="EMBL" id="FNST01000002">
    <property type="protein sequence ID" value="SEC04305.1"/>
    <property type="molecule type" value="Genomic_DNA"/>
</dbReference>
<proteinExistence type="inferred from homology"/>
<dbReference type="SUPFAM" id="SSF56801">
    <property type="entry name" value="Acetyl-CoA synthetase-like"/>
    <property type="match status" value="1"/>
</dbReference>
<dbReference type="Pfam" id="PF00501">
    <property type="entry name" value="AMP-binding"/>
    <property type="match status" value="1"/>
</dbReference>
<keyword evidence="4" id="KW-0436">Ligase</keyword>
<feature type="domain" description="AMP-binding enzyme C-terminal" evidence="3">
    <location>
        <begin position="378"/>
        <end position="450"/>
    </location>
</feature>
<evidence type="ECO:0000256" key="1">
    <source>
        <dbReference type="ARBA" id="ARBA00006432"/>
    </source>
</evidence>
<dbReference type="Pfam" id="PF13193">
    <property type="entry name" value="AMP-binding_C"/>
    <property type="match status" value="1"/>
</dbReference>
<keyword evidence="5" id="KW-1185">Reference proteome</keyword>
<dbReference type="RefSeq" id="WP_093462383.1">
    <property type="nucleotide sequence ID" value="NZ_FNST01000002.1"/>
</dbReference>
<reference evidence="5" key="1">
    <citation type="submission" date="2016-10" db="EMBL/GenBank/DDBJ databases">
        <authorList>
            <person name="Varghese N."/>
            <person name="Submissions S."/>
        </authorList>
    </citation>
    <scope>NUCLEOTIDE SEQUENCE [LARGE SCALE GENOMIC DNA]</scope>
    <source>
        <strain evidence="5">DSM 40318</strain>
    </source>
</reference>